<dbReference type="Proteomes" id="UP000017836">
    <property type="component" value="Unassembled WGS sequence"/>
</dbReference>
<sequence length="315" mass="33893">MSTDGGGKLPAAPTSIRTTPDRRSIALLGMFDYYPSDKKGLAWPRSLDKDMVGVEYLSLRGKTNSFLDCLSLLFVRAREGDVPGSEERPARGLVEKGEERERGVKKTKPASPALVRRVHVSKEDSSTSDTSSVAPLVMRTGEGSCSIDRDFGGAVSALGAVTVPNRGPSPPSSRSDVQSEAKMKRTLALGVPLSRSVAARTSESPFLGVREGEVSPEPSAPLVDSQAIIARDLVLEVPALDVVGATAPTPLPQDEKALMFKGMFRLGFQMKKGCPYSDLQRRVEASRVCVSGLWAVHTSEGIFDHLKRLLEDLVD</sequence>
<evidence type="ECO:0000313" key="2">
    <source>
        <dbReference type="EMBL" id="ERN16521.1"/>
    </source>
</evidence>
<feature type="compositionally biased region" description="Basic and acidic residues" evidence="1">
    <location>
        <begin position="80"/>
        <end position="104"/>
    </location>
</feature>
<evidence type="ECO:0000256" key="1">
    <source>
        <dbReference type="SAM" id="MobiDB-lite"/>
    </source>
</evidence>
<gene>
    <name evidence="2" type="ORF">AMTR_s00031p00095250</name>
</gene>
<reference evidence="3" key="1">
    <citation type="journal article" date="2013" name="Science">
        <title>The Amborella genome and the evolution of flowering plants.</title>
        <authorList>
            <consortium name="Amborella Genome Project"/>
        </authorList>
    </citation>
    <scope>NUCLEOTIDE SEQUENCE [LARGE SCALE GENOMIC DNA]</scope>
</reference>
<proteinExistence type="predicted"/>
<dbReference type="Gramene" id="ERN16521">
    <property type="protein sequence ID" value="ERN16521"/>
    <property type="gene ID" value="AMTR_s00031p00095250"/>
</dbReference>
<dbReference type="HOGENOM" id="CLU_944413_0_0_1"/>
<feature type="region of interest" description="Disordered" evidence="1">
    <location>
        <begin position="80"/>
        <end position="113"/>
    </location>
</feature>
<keyword evidence="3" id="KW-1185">Reference proteome</keyword>
<accession>U5CTE8</accession>
<evidence type="ECO:0000313" key="3">
    <source>
        <dbReference type="Proteomes" id="UP000017836"/>
    </source>
</evidence>
<name>U5CTE8_AMBTC</name>
<organism evidence="2 3">
    <name type="scientific">Amborella trichopoda</name>
    <dbReference type="NCBI Taxonomy" id="13333"/>
    <lineage>
        <taxon>Eukaryota</taxon>
        <taxon>Viridiplantae</taxon>
        <taxon>Streptophyta</taxon>
        <taxon>Embryophyta</taxon>
        <taxon>Tracheophyta</taxon>
        <taxon>Spermatophyta</taxon>
        <taxon>Magnoliopsida</taxon>
        <taxon>Amborellales</taxon>
        <taxon>Amborellaceae</taxon>
        <taxon>Amborella</taxon>
    </lineage>
</organism>
<protein>
    <submittedName>
        <fullName evidence="2">Uncharacterized protein</fullName>
    </submittedName>
</protein>
<dbReference type="AlphaFoldDB" id="U5CTE8"/>
<dbReference type="EMBL" id="KI392442">
    <property type="protein sequence ID" value="ERN16521.1"/>
    <property type="molecule type" value="Genomic_DNA"/>
</dbReference>